<evidence type="ECO:0000313" key="4">
    <source>
        <dbReference type="Proteomes" id="UP001652660"/>
    </source>
</evidence>
<dbReference type="Proteomes" id="UP001652660">
    <property type="component" value="Chromosome 6c"/>
</dbReference>
<keyword evidence="2" id="KW-0539">Nucleus</keyword>
<evidence type="ECO:0000259" key="3">
    <source>
        <dbReference type="Pfam" id="PF25458"/>
    </source>
</evidence>
<sequence>MVMEQRLLADAQFLLLGSQTHPRLLSSPHSALQPLLPLITSPGASLPTLSSLLKTLTLQLQCTTTTHLPRIVLALLSALSDHHPDLRREISLAVRAFALRLLPFSPSSSFAHSLAILFKDADTSSDVTDEPTFLSICFRPCKASLRRWLLQNVDKFCVRPSVLIAVLLGFTKDPYPLTRKAALDGLVWLSDKFVAVEDQSLLQCCYFSAAELLFDAEDSVRCSAVRTVSEWGLLLVESNQDKCKIDWSDALFVQLCSMVRDMSMKVRTEAFDALAKVPMVSQNVLLLTLTKKATSATKEITFPGRYAAKICKLPASAAAFAFIHGLEDEFFEVRRSACCALRTFAIAYGDFACEAVNLLMDMLNDDSVVVRLLALETMHHMAMYDCLKVQEGHLHMLLGALADDSTLIRSAAMKILQLIRLHKLAMFKLCFEGLVRNLELYPQDEADLLSVLLNIGQNHGWFVAHLIQENTEKIEPSVGGRLGFESARIVALLVLAISAPVSIERGICSIPPRMYSYAVTLLGRISDALIGTLNQNDLLSHLSRCSRFSCVSSSEFFRGEESAVPLVKSDTSLYPKNDGIHGSCSQRLLELERAVHPIANYPLKMHDEMESSMGNILQKIHSLWPLIRCGFADEATRTLRSWKKQLKTFTCISSEPTAELVFVLQYLRMIKLLGRVWIRCMFPLKPCFGVRKLEVLFRKLERSLKEMKYRFLGFSSEQELHILELILVTLILKLSNVKACCPSTNLKEISSVVTHVEHLVGGRSVELSSFVIELQKILREIGPSTAVLENALLLQKSLEYYTLRQFMFSGMLVHVVAKLDVYNNYENPLHYVLGLPVGIPIEITLRNISRESRMWLKMTFKETLAQFVYLDLHGPSGGDERRQFTFVAPFYGPPKARSFLLKISIGMECSSEPPYRSNVCGGPKHELINISGDSEVFLARVGG</sequence>
<organism evidence="4 5">
    <name type="scientific">Coffea arabica</name>
    <name type="common">Arabian coffee</name>
    <dbReference type="NCBI Taxonomy" id="13443"/>
    <lineage>
        <taxon>Eukaryota</taxon>
        <taxon>Viridiplantae</taxon>
        <taxon>Streptophyta</taxon>
        <taxon>Embryophyta</taxon>
        <taxon>Tracheophyta</taxon>
        <taxon>Spermatophyta</taxon>
        <taxon>Magnoliopsida</taxon>
        <taxon>eudicotyledons</taxon>
        <taxon>Gunneridae</taxon>
        <taxon>Pentapetalae</taxon>
        <taxon>asterids</taxon>
        <taxon>lamiids</taxon>
        <taxon>Gentianales</taxon>
        <taxon>Rubiaceae</taxon>
        <taxon>Ixoroideae</taxon>
        <taxon>Gardenieae complex</taxon>
        <taxon>Bertiereae - Coffeeae clade</taxon>
        <taxon>Coffeeae</taxon>
        <taxon>Coffea</taxon>
    </lineage>
</organism>
<dbReference type="AlphaFoldDB" id="A0A6P6SRH6"/>
<dbReference type="Pfam" id="PF25458">
    <property type="entry name" value="INTS4_C"/>
    <property type="match status" value="1"/>
</dbReference>
<dbReference type="GeneID" id="113693950"/>
<dbReference type="InterPro" id="IPR057412">
    <property type="entry name" value="INTS4_C"/>
</dbReference>
<evidence type="ECO:0000256" key="1">
    <source>
        <dbReference type="ARBA" id="ARBA00004123"/>
    </source>
</evidence>
<evidence type="ECO:0000256" key="2">
    <source>
        <dbReference type="ARBA" id="ARBA00023242"/>
    </source>
</evidence>
<keyword evidence="4" id="KW-1185">Reference proteome</keyword>
<gene>
    <name evidence="5" type="primary">LOC113693950</name>
</gene>
<dbReference type="GO" id="GO:0010496">
    <property type="term" value="P:intercellular transport"/>
    <property type="evidence" value="ECO:0007669"/>
    <property type="project" value="TreeGrafter"/>
</dbReference>
<protein>
    <submittedName>
        <fullName evidence="5">Protein SIEL-like</fullName>
    </submittedName>
</protein>
<feature type="domain" description="Integrator complex subunit 4/Protein SIEL C-terminal Ig-like" evidence="3">
    <location>
        <begin position="823"/>
        <end position="874"/>
    </location>
</feature>
<dbReference type="OrthoDB" id="18190at2759"/>
<proteinExistence type="predicted"/>
<dbReference type="PANTHER" id="PTHR20938">
    <property type="entry name" value="INTEGRATOR COMPLEX SUBUNIT 4"/>
    <property type="match status" value="1"/>
</dbReference>
<name>A0A6P6SRH6_COFAR</name>
<reference evidence="4" key="1">
    <citation type="journal article" date="2025" name="Foods">
        <title>Unveiling the Microbial Signatures of Arabica Coffee Cherries: Insights into Ripeness Specific Diversity, Functional Traits, and Implications for Quality and Safety.</title>
        <authorList>
            <consortium name="RefSeq"/>
            <person name="Tenea G.N."/>
            <person name="Cifuentes V."/>
            <person name="Reyes P."/>
            <person name="Cevallos-Vallejos M."/>
        </authorList>
    </citation>
    <scope>NUCLEOTIDE SEQUENCE [LARGE SCALE GENOMIC DNA]</scope>
</reference>
<dbReference type="SUPFAM" id="SSF48371">
    <property type="entry name" value="ARM repeat"/>
    <property type="match status" value="1"/>
</dbReference>
<accession>A0A6P6SRH6</accession>
<dbReference type="Gene3D" id="1.25.10.10">
    <property type="entry name" value="Leucine-rich Repeat Variant"/>
    <property type="match status" value="2"/>
</dbReference>
<evidence type="ECO:0000313" key="5">
    <source>
        <dbReference type="RefSeq" id="XP_027068543.2"/>
    </source>
</evidence>
<dbReference type="InterPro" id="IPR016024">
    <property type="entry name" value="ARM-type_fold"/>
</dbReference>
<dbReference type="PANTHER" id="PTHR20938:SF0">
    <property type="entry name" value="INTEGRATOR COMPLEX SUBUNIT 4"/>
    <property type="match status" value="1"/>
</dbReference>
<dbReference type="GO" id="GO:0005768">
    <property type="term" value="C:endosome"/>
    <property type="evidence" value="ECO:0007669"/>
    <property type="project" value="TreeGrafter"/>
</dbReference>
<reference evidence="5" key="2">
    <citation type="submission" date="2025-08" db="UniProtKB">
        <authorList>
            <consortium name="RefSeq"/>
        </authorList>
    </citation>
    <scope>IDENTIFICATION</scope>
    <source>
        <tissue evidence="5">Leaves</tissue>
    </source>
</reference>
<dbReference type="RefSeq" id="XP_027068543.2">
    <property type="nucleotide sequence ID" value="XM_027212742.2"/>
</dbReference>
<dbReference type="InterPro" id="IPR011989">
    <property type="entry name" value="ARM-like"/>
</dbReference>
<comment type="subcellular location">
    <subcellularLocation>
        <location evidence="1">Nucleus</location>
    </subcellularLocation>
</comment>